<evidence type="ECO:0000313" key="3">
    <source>
        <dbReference type="Proteomes" id="UP000671913"/>
    </source>
</evidence>
<feature type="transmembrane region" description="Helical" evidence="1">
    <location>
        <begin position="112"/>
        <end position="129"/>
    </location>
</feature>
<evidence type="ECO:0000256" key="1">
    <source>
        <dbReference type="SAM" id="Phobius"/>
    </source>
</evidence>
<keyword evidence="1" id="KW-0812">Transmembrane</keyword>
<dbReference type="InterPro" id="IPR012507">
    <property type="entry name" value="YibE_F"/>
</dbReference>
<feature type="transmembrane region" description="Helical" evidence="1">
    <location>
        <begin position="136"/>
        <end position="155"/>
    </location>
</feature>
<feature type="transmembrane region" description="Helical" evidence="1">
    <location>
        <begin position="333"/>
        <end position="355"/>
    </location>
</feature>
<feature type="transmembrane region" description="Helical" evidence="1">
    <location>
        <begin position="187"/>
        <end position="207"/>
    </location>
</feature>
<dbReference type="Proteomes" id="UP000671913">
    <property type="component" value="Chromosome"/>
</dbReference>
<dbReference type="Pfam" id="PF07907">
    <property type="entry name" value="YibE_F"/>
    <property type="match status" value="1"/>
</dbReference>
<sequence length="364" mass="39642">MTYLNKLFRRLFIIILLAAIFSPATIYAMQETDAAIILEASALKGVSPTYQTVTLKVISGKYKGKVFTIENETVGNYAYDMVVKKGDKVSVFIQKQNGHLNVFIVDYYHQNYILYLMLFFVTLLIVIGRGKGIKSIITLAFTIFVIIKILLPAILLGYSSILVTILLSIAIIVFSMFIIAGINNKSFSAIIGTIGGVLLAGFIAYFIQNKIGLTGLSSDDVAQLIMNMPYKIDFRSLLFPGIVLGALGAVMDVSISIASAVDEVSRANQNLTIKELYTAGMNIGRDIMGTMVNTLILAYSGSAIALFFLFVAYQSSLNDVLNLNIVANEIVRSLAESSGLVASVPLTALISSILIKKDKSHIIK</sequence>
<gene>
    <name evidence="2" type="ORF">ACETAC_08535</name>
</gene>
<dbReference type="KEGG" id="aaut:ACETAC_08535"/>
<keyword evidence="1" id="KW-0472">Membrane</keyword>
<evidence type="ECO:0000313" key="2">
    <source>
        <dbReference type="EMBL" id="QSZ26915.1"/>
    </source>
</evidence>
<feature type="transmembrane region" description="Helical" evidence="1">
    <location>
        <begin position="237"/>
        <end position="261"/>
    </location>
</feature>
<accession>A0A975AUW7</accession>
<feature type="transmembrane region" description="Helical" evidence="1">
    <location>
        <begin position="291"/>
        <end position="313"/>
    </location>
</feature>
<name>A0A975AUW7_9THEO</name>
<reference evidence="2" key="1">
    <citation type="submission" date="2020-08" db="EMBL/GenBank/DDBJ databases">
        <title>Genomic insights into the carbon and energy metabolism of the first obligate autotrophic acetogenic bacterium Aceticella autotrophica gen. nov., sp. nov.</title>
        <authorList>
            <person name="Toshchakov S.V."/>
            <person name="Elcheninov A.G."/>
            <person name="Kublanov I.V."/>
            <person name="Frolov E.N."/>
            <person name="Lebedinsky A.V."/>
        </authorList>
    </citation>
    <scope>NUCLEOTIDE SEQUENCE</scope>
    <source>
        <strain evidence="2">3443-3Ac</strain>
    </source>
</reference>
<dbReference type="RefSeq" id="WP_284679603.1">
    <property type="nucleotide sequence ID" value="NZ_CP060096.1"/>
</dbReference>
<proteinExistence type="predicted"/>
<keyword evidence="1" id="KW-1133">Transmembrane helix</keyword>
<feature type="transmembrane region" description="Helical" evidence="1">
    <location>
        <begin position="161"/>
        <end position="180"/>
    </location>
</feature>
<dbReference type="AlphaFoldDB" id="A0A975AUW7"/>
<dbReference type="PANTHER" id="PTHR41771">
    <property type="entry name" value="MEMBRANE PROTEIN-RELATED"/>
    <property type="match status" value="1"/>
</dbReference>
<protein>
    <submittedName>
        <fullName evidence="2">YibE/F family protein</fullName>
    </submittedName>
</protein>
<organism evidence="2 3">
    <name type="scientific">Aceticella autotrophica</name>
    <dbReference type="NCBI Taxonomy" id="2755338"/>
    <lineage>
        <taxon>Bacteria</taxon>
        <taxon>Bacillati</taxon>
        <taxon>Bacillota</taxon>
        <taxon>Clostridia</taxon>
        <taxon>Thermoanaerobacterales</taxon>
        <taxon>Thermoanaerobacteraceae</taxon>
        <taxon>Aceticella</taxon>
    </lineage>
</organism>
<dbReference type="EMBL" id="CP060096">
    <property type="protein sequence ID" value="QSZ26915.1"/>
    <property type="molecule type" value="Genomic_DNA"/>
</dbReference>
<keyword evidence="3" id="KW-1185">Reference proteome</keyword>
<dbReference type="PANTHER" id="PTHR41771:SF1">
    <property type="entry name" value="MEMBRANE PROTEIN"/>
    <property type="match status" value="1"/>
</dbReference>